<dbReference type="GO" id="GO:0003677">
    <property type="term" value="F:DNA binding"/>
    <property type="evidence" value="ECO:0007669"/>
    <property type="project" value="UniProtKB-UniRule"/>
</dbReference>
<dbReference type="PRINTS" id="PR00024">
    <property type="entry name" value="HOMEOBOX"/>
</dbReference>
<dbReference type="InterPro" id="IPR000047">
    <property type="entry name" value="HTH_motif"/>
</dbReference>
<keyword evidence="4 6" id="KW-0371">Homeobox</keyword>
<keyword evidence="5 6" id="KW-0539">Nucleus</keyword>
<name>A0A8S4N1D9_OWEFU</name>
<accession>A0A8S4N1D9</accession>
<evidence type="ECO:0000313" key="11">
    <source>
        <dbReference type="Proteomes" id="UP000749559"/>
    </source>
</evidence>
<sequence>MEDNNENNNEKADIVRSIYVHEDGAKDISTTKELRKSPISSSETLESKSQTKHDSIRHEMKPKETTEQARTPSPTHRRQDIPTSAYPEARLSAFTTIKPMRSPMKAEMDLSSVHRQLALDPLRTQHPALYPYATQSIFANFPDIPLPPGLASFFPRRRRKENQQRRQRTTFTSEQTLKLELEYHRTEYITRPRRFELAEMLNLTETQIKIWFQNRRAKDKRIEKAQMDQHIRSLGLPSNAAPNPFSLPPNYTSGLYSSYFKQHSGSPPPNIPVSTVSTSAPVANVSHPFGLA</sequence>
<dbReference type="PRINTS" id="PR00031">
    <property type="entry name" value="HTHREPRESSR"/>
</dbReference>
<evidence type="ECO:0000259" key="9">
    <source>
        <dbReference type="PROSITE" id="PS50071"/>
    </source>
</evidence>
<dbReference type="InterPro" id="IPR020479">
    <property type="entry name" value="HD_metazoa"/>
</dbReference>
<gene>
    <name evidence="10" type="ORF">OFUS_LOCUS2470</name>
</gene>
<dbReference type="InterPro" id="IPR017970">
    <property type="entry name" value="Homeobox_CS"/>
</dbReference>
<proteinExistence type="predicted"/>
<reference evidence="10" key="1">
    <citation type="submission" date="2022-03" db="EMBL/GenBank/DDBJ databases">
        <authorList>
            <person name="Martin C."/>
        </authorList>
    </citation>
    <scope>NUCLEOTIDE SEQUENCE</scope>
</reference>
<evidence type="ECO:0000256" key="1">
    <source>
        <dbReference type="ARBA" id="ARBA00004123"/>
    </source>
</evidence>
<keyword evidence="3 6" id="KW-0238">DNA-binding</keyword>
<dbReference type="OrthoDB" id="6159439at2759"/>
<dbReference type="InterPro" id="IPR009057">
    <property type="entry name" value="Homeodomain-like_sf"/>
</dbReference>
<dbReference type="FunFam" id="1.10.10.60:FF:000417">
    <property type="entry name" value="Even-skipped homeobox 1"/>
    <property type="match status" value="1"/>
</dbReference>
<dbReference type="PROSITE" id="PS50071">
    <property type="entry name" value="HOMEOBOX_2"/>
    <property type="match status" value="1"/>
</dbReference>
<feature type="domain" description="Homeobox" evidence="9">
    <location>
        <begin position="162"/>
        <end position="222"/>
    </location>
</feature>
<organism evidence="10 11">
    <name type="scientific">Owenia fusiformis</name>
    <name type="common">Polychaete worm</name>
    <dbReference type="NCBI Taxonomy" id="6347"/>
    <lineage>
        <taxon>Eukaryota</taxon>
        <taxon>Metazoa</taxon>
        <taxon>Spiralia</taxon>
        <taxon>Lophotrochozoa</taxon>
        <taxon>Annelida</taxon>
        <taxon>Polychaeta</taxon>
        <taxon>Sedentaria</taxon>
        <taxon>Canalipalpata</taxon>
        <taxon>Sabellida</taxon>
        <taxon>Oweniida</taxon>
        <taxon>Oweniidae</taxon>
        <taxon>Owenia</taxon>
    </lineage>
</organism>
<keyword evidence="2" id="KW-0217">Developmental protein</keyword>
<feature type="region of interest" description="Disordered" evidence="8">
    <location>
        <begin position="1"/>
        <end position="88"/>
    </location>
</feature>
<evidence type="ECO:0000256" key="7">
    <source>
        <dbReference type="RuleBase" id="RU000682"/>
    </source>
</evidence>
<dbReference type="PROSITE" id="PS00027">
    <property type="entry name" value="HOMEOBOX_1"/>
    <property type="match status" value="1"/>
</dbReference>
<protein>
    <recommendedName>
        <fullName evidence="9">Homeobox domain-containing protein</fullName>
    </recommendedName>
</protein>
<comment type="subcellular location">
    <subcellularLocation>
        <location evidence="1 6 7">Nucleus</location>
    </subcellularLocation>
</comment>
<dbReference type="Proteomes" id="UP000749559">
    <property type="component" value="Unassembled WGS sequence"/>
</dbReference>
<feature type="compositionally biased region" description="Basic and acidic residues" evidence="8">
    <location>
        <begin position="45"/>
        <end position="67"/>
    </location>
</feature>
<dbReference type="SUPFAM" id="SSF46689">
    <property type="entry name" value="Homeodomain-like"/>
    <property type="match status" value="1"/>
</dbReference>
<feature type="compositionally biased region" description="Basic and acidic residues" evidence="8">
    <location>
        <begin position="8"/>
        <end position="36"/>
    </location>
</feature>
<dbReference type="Pfam" id="PF00046">
    <property type="entry name" value="Homeodomain"/>
    <property type="match status" value="1"/>
</dbReference>
<dbReference type="InterPro" id="IPR050848">
    <property type="entry name" value="Homeobox_TF"/>
</dbReference>
<evidence type="ECO:0000256" key="2">
    <source>
        <dbReference type="ARBA" id="ARBA00022473"/>
    </source>
</evidence>
<dbReference type="CDD" id="cd00086">
    <property type="entry name" value="homeodomain"/>
    <property type="match status" value="1"/>
</dbReference>
<evidence type="ECO:0000256" key="6">
    <source>
        <dbReference type="PROSITE-ProRule" id="PRU00108"/>
    </source>
</evidence>
<evidence type="ECO:0000256" key="4">
    <source>
        <dbReference type="ARBA" id="ARBA00023155"/>
    </source>
</evidence>
<dbReference type="PANTHER" id="PTHR24333:SF8">
    <property type="entry name" value="HOMEOBOX PROTEIN CEH-62"/>
    <property type="match status" value="1"/>
</dbReference>
<dbReference type="InterPro" id="IPR001356">
    <property type="entry name" value="HD"/>
</dbReference>
<keyword evidence="11" id="KW-1185">Reference proteome</keyword>
<dbReference type="AlphaFoldDB" id="A0A8S4N1D9"/>
<dbReference type="GO" id="GO:0048663">
    <property type="term" value="P:neuron fate commitment"/>
    <property type="evidence" value="ECO:0007669"/>
    <property type="project" value="UniProtKB-ARBA"/>
</dbReference>
<evidence type="ECO:0000256" key="3">
    <source>
        <dbReference type="ARBA" id="ARBA00023125"/>
    </source>
</evidence>
<evidence type="ECO:0000256" key="5">
    <source>
        <dbReference type="ARBA" id="ARBA00023242"/>
    </source>
</evidence>
<dbReference type="GO" id="GO:0005634">
    <property type="term" value="C:nucleus"/>
    <property type="evidence" value="ECO:0007669"/>
    <property type="project" value="UniProtKB-SubCell"/>
</dbReference>
<dbReference type="Gene3D" id="1.10.10.60">
    <property type="entry name" value="Homeodomain-like"/>
    <property type="match status" value="1"/>
</dbReference>
<evidence type="ECO:0000313" key="10">
    <source>
        <dbReference type="EMBL" id="CAH1775125.1"/>
    </source>
</evidence>
<feature type="DNA-binding region" description="Homeobox" evidence="6">
    <location>
        <begin position="164"/>
        <end position="223"/>
    </location>
</feature>
<dbReference type="EMBL" id="CAIIXF020000001">
    <property type="protein sequence ID" value="CAH1775125.1"/>
    <property type="molecule type" value="Genomic_DNA"/>
</dbReference>
<dbReference type="GO" id="GO:0000981">
    <property type="term" value="F:DNA-binding transcription factor activity, RNA polymerase II-specific"/>
    <property type="evidence" value="ECO:0007669"/>
    <property type="project" value="InterPro"/>
</dbReference>
<dbReference type="PANTHER" id="PTHR24333">
    <property type="entry name" value="HOMEO BOX HB9 LIKE A-RELATED"/>
    <property type="match status" value="1"/>
</dbReference>
<dbReference type="SMART" id="SM00389">
    <property type="entry name" value="HOX"/>
    <property type="match status" value="1"/>
</dbReference>
<evidence type="ECO:0000256" key="8">
    <source>
        <dbReference type="SAM" id="MobiDB-lite"/>
    </source>
</evidence>
<comment type="caution">
    <text evidence="10">The sequence shown here is derived from an EMBL/GenBank/DDBJ whole genome shotgun (WGS) entry which is preliminary data.</text>
</comment>